<dbReference type="PROSITE" id="PS51186">
    <property type="entry name" value="GNAT"/>
    <property type="match status" value="1"/>
</dbReference>
<dbReference type="PANTHER" id="PTHR20905:SF1">
    <property type="entry name" value="AT07410P-RELATED"/>
    <property type="match status" value="1"/>
</dbReference>
<dbReference type="InterPro" id="IPR016181">
    <property type="entry name" value="Acyl_CoA_acyltransferase"/>
</dbReference>
<dbReference type="SUPFAM" id="SSF55729">
    <property type="entry name" value="Acyl-CoA N-acyltransferases (Nat)"/>
    <property type="match status" value="1"/>
</dbReference>
<dbReference type="InterPro" id="IPR000182">
    <property type="entry name" value="GNAT_dom"/>
</dbReference>
<keyword evidence="3" id="KW-1185">Reference proteome</keyword>
<name>A0ABN8B3U9_CHISP</name>
<accession>A0ABN8B3U9</accession>
<feature type="domain" description="N-acetyltransferase" evidence="1">
    <location>
        <begin position="10"/>
        <end position="211"/>
    </location>
</feature>
<reference evidence="2" key="1">
    <citation type="submission" date="2021-12" db="EMBL/GenBank/DDBJ databases">
        <authorList>
            <person name="King R."/>
        </authorList>
    </citation>
    <scope>NUCLEOTIDE SEQUENCE</scope>
</reference>
<evidence type="ECO:0000313" key="2">
    <source>
        <dbReference type="EMBL" id="CAH0400209.1"/>
    </source>
</evidence>
<gene>
    <name evidence="2" type="ORF">CHILSU_LOCUS3397</name>
</gene>
<dbReference type="PANTHER" id="PTHR20905">
    <property type="entry name" value="N-ACETYLTRANSFERASE-RELATED"/>
    <property type="match status" value="1"/>
</dbReference>
<protein>
    <recommendedName>
        <fullName evidence="1">N-acetyltransferase domain-containing protein</fullName>
    </recommendedName>
</protein>
<dbReference type="Gene3D" id="3.40.630.30">
    <property type="match status" value="1"/>
</dbReference>
<dbReference type="CDD" id="cd04301">
    <property type="entry name" value="NAT_SF"/>
    <property type="match status" value="1"/>
</dbReference>
<proteinExistence type="predicted"/>
<organism evidence="2 3">
    <name type="scientific">Chilo suppressalis</name>
    <name type="common">Asiatic rice borer moth</name>
    <dbReference type="NCBI Taxonomy" id="168631"/>
    <lineage>
        <taxon>Eukaryota</taxon>
        <taxon>Metazoa</taxon>
        <taxon>Ecdysozoa</taxon>
        <taxon>Arthropoda</taxon>
        <taxon>Hexapoda</taxon>
        <taxon>Insecta</taxon>
        <taxon>Pterygota</taxon>
        <taxon>Neoptera</taxon>
        <taxon>Endopterygota</taxon>
        <taxon>Lepidoptera</taxon>
        <taxon>Glossata</taxon>
        <taxon>Ditrysia</taxon>
        <taxon>Pyraloidea</taxon>
        <taxon>Crambidae</taxon>
        <taxon>Crambinae</taxon>
        <taxon>Chilo</taxon>
    </lineage>
</organism>
<evidence type="ECO:0000259" key="1">
    <source>
        <dbReference type="PROSITE" id="PS51186"/>
    </source>
</evidence>
<dbReference type="EMBL" id="OU963909">
    <property type="protein sequence ID" value="CAH0400209.1"/>
    <property type="molecule type" value="Genomic_DNA"/>
</dbReference>
<sequence length="225" mass="25986">MSQAAEDWSYTIQPVTKDDVEQIIVLLKKTFYVDEPLNEAVELWNENQPCEELDEYCVSSLLKGYSFKAVDKQGNIVGALISGVGNISEDTVEAALKEAEQCKNPKFQRILYILAKREEGAKLWEKFPQEKELVEVKVAATDPKWRRRGIMNKLVAETEKLLRERKIRVLRLDTSSAYSAMSAERMGFTCVYRARYRDLKKDDQPLVLPKEPHVEDCVYIKELFD</sequence>
<dbReference type="Proteomes" id="UP001153292">
    <property type="component" value="Chromosome 16"/>
</dbReference>
<evidence type="ECO:0000313" key="3">
    <source>
        <dbReference type="Proteomes" id="UP001153292"/>
    </source>
</evidence>
<dbReference type="Pfam" id="PF00583">
    <property type="entry name" value="Acetyltransf_1"/>
    <property type="match status" value="1"/>
</dbReference>